<dbReference type="SMART" id="SM00220">
    <property type="entry name" value="S_TKc"/>
    <property type="match status" value="2"/>
</dbReference>
<keyword evidence="15" id="KW-0472">Membrane</keyword>
<dbReference type="GO" id="GO:0004674">
    <property type="term" value="F:protein serine/threonine kinase activity"/>
    <property type="evidence" value="ECO:0000318"/>
    <property type="project" value="GO_Central"/>
</dbReference>
<dbReference type="PROSITE" id="PS00108">
    <property type="entry name" value="PROTEIN_KINASE_ST"/>
    <property type="match status" value="2"/>
</dbReference>
<dbReference type="Gene3D" id="1.10.510.10">
    <property type="entry name" value="Transferase(Phosphotransferase) domain 1"/>
    <property type="match status" value="2"/>
</dbReference>
<dbReference type="PROSITE" id="PS50948">
    <property type="entry name" value="PAN"/>
    <property type="match status" value="2"/>
</dbReference>
<dbReference type="Pfam" id="PF07714">
    <property type="entry name" value="PK_Tyr_Ser-Thr"/>
    <property type="match status" value="2"/>
</dbReference>
<evidence type="ECO:0000256" key="8">
    <source>
        <dbReference type="ARBA" id="ARBA00022777"/>
    </source>
</evidence>
<dbReference type="PROSITE" id="PS00107">
    <property type="entry name" value="PROTEIN_KINASE_ATP"/>
    <property type="match status" value="1"/>
</dbReference>
<dbReference type="InterPro" id="IPR017441">
    <property type="entry name" value="Protein_kinase_ATP_BS"/>
</dbReference>
<dbReference type="Pfam" id="PF00954">
    <property type="entry name" value="S_locus_glycop"/>
    <property type="match status" value="2"/>
</dbReference>
<evidence type="ECO:0000256" key="9">
    <source>
        <dbReference type="ARBA" id="ARBA00022840"/>
    </source>
</evidence>
<name>A0A022QIR8_ERYGU</name>
<dbReference type="SMART" id="SM00473">
    <property type="entry name" value="PAN_AP"/>
    <property type="match status" value="2"/>
</dbReference>
<keyword evidence="4" id="KW-0723">Serine/threonine-protein kinase</keyword>
<feature type="domain" description="Protein kinase" evidence="17">
    <location>
        <begin position="1334"/>
        <end position="1620"/>
    </location>
</feature>
<dbReference type="InterPro" id="IPR008271">
    <property type="entry name" value="Ser/Thr_kinase_AS"/>
</dbReference>
<evidence type="ECO:0000256" key="3">
    <source>
        <dbReference type="ARBA" id="ARBA00022475"/>
    </source>
</evidence>
<dbReference type="CDD" id="cd14066">
    <property type="entry name" value="STKc_IRAK"/>
    <property type="match status" value="2"/>
</dbReference>
<evidence type="ECO:0000256" key="6">
    <source>
        <dbReference type="ARBA" id="ARBA00022729"/>
    </source>
</evidence>
<keyword evidence="21" id="KW-1185">Reference proteome</keyword>
<evidence type="ECO:0000256" key="14">
    <source>
        <dbReference type="PROSITE-ProRule" id="PRU10141"/>
    </source>
</evidence>
<dbReference type="GO" id="GO:0006955">
    <property type="term" value="P:immune response"/>
    <property type="evidence" value="ECO:0000318"/>
    <property type="project" value="GO_Central"/>
</dbReference>
<evidence type="ECO:0000256" key="1">
    <source>
        <dbReference type="ARBA" id="ARBA00004251"/>
    </source>
</evidence>
<dbReference type="InterPro" id="IPR001245">
    <property type="entry name" value="Ser-Thr/Tyr_kinase_cat_dom"/>
</dbReference>
<keyword evidence="8" id="KW-0418">Kinase</keyword>
<evidence type="ECO:0000313" key="20">
    <source>
        <dbReference type="EMBL" id="EYU27876.1"/>
    </source>
</evidence>
<keyword evidence="10" id="KW-1015">Disulfide bond</keyword>
<evidence type="ECO:0000313" key="21">
    <source>
        <dbReference type="Proteomes" id="UP000030748"/>
    </source>
</evidence>
<dbReference type="FunFam" id="3.30.200.20:FF:000195">
    <property type="entry name" value="G-type lectin S-receptor-like serine/threonine-protein kinase"/>
    <property type="match status" value="2"/>
</dbReference>
<dbReference type="FunFam" id="2.90.10.10:FF:000001">
    <property type="entry name" value="G-type lectin S-receptor-like serine/threonine-protein kinase"/>
    <property type="match status" value="1"/>
</dbReference>
<dbReference type="InterPro" id="IPR001480">
    <property type="entry name" value="Bulb-type_lectin_dom"/>
</dbReference>
<dbReference type="EC" id="2.7.11.1" evidence="2"/>
<evidence type="ECO:0000259" key="18">
    <source>
        <dbReference type="PROSITE" id="PS50927"/>
    </source>
</evidence>
<dbReference type="FunFam" id="1.10.510.10:FF:000467">
    <property type="entry name" value="Liguleless narrow1"/>
    <property type="match status" value="2"/>
</dbReference>
<proteinExistence type="predicted"/>
<evidence type="ECO:0000256" key="11">
    <source>
        <dbReference type="ARBA" id="ARBA00023180"/>
    </source>
</evidence>
<evidence type="ECO:0000256" key="15">
    <source>
        <dbReference type="SAM" id="Phobius"/>
    </source>
</evidence>
<feature type="domain" description="Apple" evidence="19">
    <location>
        <begin position="338"/>
        <end position="421"/>
    </location>
</feature>
<feature type="domain" description="Bulb-type lectin" evidence="18">
    <location>
        <begin position="838"/>
        <end position="963"/>
    </location>
</feature>
<keyword evidence="11" id="KW-0325">Glycoprotein</keyword>
<comment type="catalytic activity">
    <reaction evidence="13">
        <text>L-seryl-[protein] + ATP = O-phospho-L-seryl-[protein] + ADP + H(+)</text>
        <dbReference type="Rhea" id="RHEA:17989"/>
        <dbReference type="Rhea" id="RHEA-COMP:9863"/>
        <dbReference type="Rhea" id="RHEA-COMP:11604"/>
        <dbReference type="ChEBI" id="CHEBI:15378"/>
        <dbReference type="ChEBI" id="CHEBI:29999"/>
        <dbReference type="ChEBI" id="CHEBI:30616"/>
        <dbReference type="ChEBI" id="CHEBI:83421"/>
        <dbReference type="ChEBI" id="CHEBI:456216"/>
        <dbReference type="EC" id="2.7.11.1"/>
    </reaction>
</comment>
<accession>A0A022QIR8</accession>
<organism evidence="20 21">
    <name type="scientific">Erythranthe guttata</name>
    <name type="common">Yellow monkey flower</name>
    <name type="synonym">Mimulus guttatus</name>
    <dbReference type="NCBI Taxonomy" id="4155"/>
    <lineage>
        <taxon>Eukaryota</taxon>
        <taxon>Viridiplantae</taxon>
        <taxon>Streptophyta</taxon>
        <taxon>Embryophyta</taxon>
        <taxon>Tracheophyta</taxon>
        <taxon>Spermatophyta</taxon>
        <taxon>Magnoliopsida</taxon>
        <taxon>eudicotyledons</taxon>
        <taxon>Gunneridae</taxon>
        <taxon>Pentapetalae</taxon>
        <taxon>asterids</taxon>
        <taxon>lamiids</taxon>
        <taxon>Lamiales</taxon>
        <taxon>Phrymaceae</taxon>
        <taxon>Erythranthe</taxon>
    </lineage>
</organism>
<dbReference type="PROSITE" id="PS50927">
    <property type="entry name" value="BULB_LECTIN"/>
    <property type="match status" value="2"/>
</dbReference>
<dbReference type="InterPro" id="IPR003609">
    <property type="entry name" value="Pan_app"/>
</dbReference>
<feature type="domain" description="Bulb-type lectin" evidence="18">
    <location>
        <begin position="25"/>
        <end position="147"/>
    </location>
</feature>
<dbReference type="GO" id="GO:0005886">
    <property type="term" value="C:plasma membrane"/>
    <property type="evidence" value="ECO:0000318"/>
    <property type="project" value="GO_Central"/>
</dbReference>
<sequence>MTRNTKPAIFFVIICVPFLGFSLETDTISSGLFIKDPDTIISPGHVFKLGFFTPNTNSTNRYLGVFYNVSEKTVIWVANRDNPLRDSSGSVTMSQNGNLVLLNGQNQTIWSTNSTATSANTTTAHITDSGNLVLRDNATGAAIWESFSYPTNTYVPTMNITDNINTGKKVVLSSWANDDSNPETGSFTSGVVALNIPQILIWKNGRRHWRSGPWNGRILIGVRDMYSALLSTASISNDSSGTFYFTFPQWRVLSKVELNSSGSLALTLWSEPKQSWDALWLAPETGCDIYGTCGPFGSCNNQGSPVCSCLKGFEPANTEEWRRGNWTSGCRRINQLQCDIQNNGKSGDGFFMEQFMKVPDFADQFSAGDKDECRRRCLRNCSCIAYAHDANIGCMFWSNTTALIDVQKFTGVGVDLYLRLSALDLDNDKDKKLYIIIPIVAGFVCISVLIFIGWCWLVKRKGGKTKEKRIFEAEQTLSSDSTAIVLKDESGKINIEELPLFTFETLANATDQFHENNLLGRGGFGHVYKGNLGNGKEIAVKRLSAASGQGMEEFMNEVIVISKLQHRNLVRLHGCCVEKEEKMLVYEYMPNKSLDVCLFDSTHPSRKDLDWKKRSSIIEGVGRGLIYLHRDSRLRIIHRDLKPSNVLLDENWNPKISDFGMARIFGGNQDHGNTARVVGTYGYMAPEYAMEGRFSEKSDVYSFGVLMLEIVKGVKNTHYYNQELSLSLLGYAWKMWREDNGLAFADKSIAIADFKEEIIRCIQIALLCVQEFPKDRPSIQTVVSMLSREIVELPPPEQPVFAEKWTGSTQHSTQVGHIVQLFILQSIFLYSSFFCLETDTISPGLSIRDPDTIVSNRHLFRLGFFTPEAGNTTHRYLAVFYNFSETTVVWVANREKPLVNDSSGVVKIADDGNLVLLNSKNQTVWSTNAAAAATTNTTTAQITDSGNLVLRDNATGATIWESFSHPSNVYLPTMKISKNINTGEKVVLSSWRNDRSDPRLGSFTSGIKVLNIPQIFIWKNGRPHWRSGPWNGRIFMGIKEMYSLYLNTASIKNDSDGTFYFTVPDRWRLLSMVVLNSSGTLVQTFYNDQKMSWDVAAMNPSTVCDLYGTCGAFGICHTQYSPVCSCLKGFEPTNMAEWGRGNWTSGCRRINLLQCTHRNNDTGGGKSGDGFLRLKFVNVPDFAQQYYSATRKEECRARCLMNCSCIAYAHDPNIGCMFWSNTTSLIDIQKFNRIGVDLYLRLSASDFEDKKLFIIISVVVVVVVVVFIIFIAWYWMVKAKGKKINVKKKNDEAGLITYSSDSTEMALKDESRIVNMKDLLLFTFEMLANATDQFHDKNLLGKGGFGPVYKGNLADGNHEIAVKRLSAASGQGVKEFMNEVIVICKLQHRNLVRLLGCCVDKAEKMLIYEYLPNKSLDIYLFGSSRSILDWKKRFNIIEGIGRGLLYLHRDSRLRIIHRDLKPSNVLLDEDWNPKISDFGMARIFGGDQDHGNTARVVGTYGYMAPEYAMEGRFSEKSDVYSFGVLMLEIVKGEKNTHYYNQELSLSLLGCAWKLWSEDNGLAFADKSIAIPDFKEDIIRCIQIALLCVQEFPKDRPSIQTVLSMLSREIVDLPPPEQPVFAEKWTGSTQPSTQVGFSINELTVSALDGR</sequence>
<feature type="domain" description="Protein kinase" evidence="17">
    <location>
        <begin position="513"/>
        <end position="801"/>
    </location>
</feature>
<dbReference type="InterPro" id="IPR036426">
    <property type="entry name" value="Bulb-type_lectin_dom_sf"/>
</dbReference>
<gene>
    <name evidence="20" type="ORF">MIMGU_mgv1a000137mg</name>
</gene>
<keyword evidence="7 14" id="KW-0547">Nucleotide-binding</keyword>
<feature type="domain" description="Apple" evidence="19">
    <location>
        <begin position="1155"/>
        <end position="1243"/>
    </location>
</feature>
<feature type="signal peptide" evidence="16">
    <location>
        <begin position="1"/>
        <end position="22"/>
    </location>
</feature>
<comment type="subcellular location">
    <subcellularLocation>
        <location evidence="1">Cell membrane</location>
        <topology evidence="1">Single-pass type I membrane protein</topology>
    </subcellularLocation>
</comment>
<dbReference type="Pfam" id="PF08276">
    <property type="entry name" value="PAN_2"/>
    <property type="match status" value="2"/>
</dbReference>
<dbReference type="FunFam" id="2.90.10.30:FF:000003">
    <property type="entry name" value="Os04g0303100 protein"/>
    <property type="match status" value="2"/>
</dbReference>
<keyword evidence="15" id="KW-1133">Transmembrane helix</keyword>
<evidence type="ECO:0000256" key="5">
    <source>
        <dbReference type="ARBA" id="ARBA00022679"/>
    </source>
</evidence>
<dbReference type="CDD" id="cd01098">
    <property type="entry name" value="PAN_AP_plant"/>
    <property type="match status" value="2"/>
</dbReference>
<feature type="transmembrane region" description="Helical" evidence="15">
    <location>
        <begin position="433"/>
        <end position="458"/>
    </location>
</feature>
<dbReference type="GO" id="GO:0048544">
    <property type="term" value="P:recognition of pollen"/>
    <property type="evidence" value="ECO:0007669"/>
    <property type="project" value="InterPro"/>
</dbReference>
<dbReference type="Gene3D" id="2.90.10.10">
    <property type="entry name" value="Bulb-type lectin domain"/>
    <property type="match status" value="2"/>
</dbReference>
<dbReference type="CDD" id="cd00028">
    <property type="entry name" value="B_lectin"/>
    <property type="match status" value="2"/>
</dbReference>
<keyword evidence="3" id="KW-1003">Cell membrane</keyword>
<evidence type="ECO:0000256" key="2">
    <source>
        <dbReference type="ARBA" id="ARBA00012513"/>
    </source>
</evidence>
<dbReference type="GO" id="GO:0007165">
    <property type="term" value="P:signal transduction"/>
    <property type="evidence" value="ECO:0000318"/>
    <property type="project" value="GO_Central"/>
</dbReference>
<keyword evidence="9 14" id="KW-0067">ATP-binding</keyword>
<feature type="binding site" evidence="14">
    <location>
        <position position="541"/>
    </location>
    <ligand>
        <name>ATP</name>
        <dbReference type="ChEBI" id="CHEBI:30616"/>
    </ligand>
</feature>
<dbReference type="Gene3D" id="3.30.200.20">
    <property type="entry name" value="Phosphorylase Kinase, domain 1"/>
    <property type="match status" value="2"/>
</dbReference>
<dbReference type="eggNOG" id="ENOG502QSUU">
    <property type="taxonomic scope" value="Eukaryota"/>
</dbReference>
<dbReference type="InterPro" id="IPR011009">
    <property type="entry name" value="Kinase-like_dom_sf"/>
</dbReference>
<dbReference type="EMBL" id="KI631456">
    <property type="protein sequence ID" value="EYU27876.1"/>
    <property type="molecule type" value="Genomic_DNA"/>
</dbReference>
<dbReference type="FunFam" id="2.90.10.10:FF:000005">
    <property type="entry name" value="G-type lectin S-receptor-like serine/threonine-protein kinase"/>
    <property type="match status" value="1"/>
</dbReference>
<evidence type="ECO:0000256" key="7">
    <source>
        <dbReference type="ARBA" id="ARBA00022741"/>
    </source>
</evidence>
<keyword evidence="5" id="KW-0808">Transferase</keyword>
<dbReference type="SUPFAM" id="SSF56112">
    <property type="entry name" value="Protein kinase-like (PK-like)"/>
    <property type="match status" value="2"/>
</dbReference>
<dbReference type="SUPFAM" id="SSF51110">
    <property type="entry name" value="alpha-D-mannose-specific plant lectins"/>
    <property type="match status" value="2"/>
</dbReference>
<dbReference type="InterPro" id="IPR000858">
    <property type="entry name" value="S_locus_glycoprot_dom"/>
</dbReference>
<feature type="transmembrane region" description="Helical" evidence="15">
    <location>
        <begin position="1252"/>
        <end position="1276"/>
    </location>
</feature>
<evidence type="ECO:0000259" key="17">
    <source>
        <dbReference type="PROSITE" id="PS50011"/>
    </source>
</evidence>
<dbReference type="InterPro" id="IPR000719">
    <property type="entry name" value="Prot_kinase_dom"/>
</dbReference>
<dbReference type="PANTHER" id="PTHR27002">
    <property type="entry name" value="RECEPTOR-LIKE SERINE/THREONINE-PROTEIN KINASE SD1-8"/>
    <property type="match status" value="1"/>
</dbReference>
<dbReference type="PROSITE" id="PS50011">
    <property type="entry name" value="PROTEIN_KINASE_DOM"/>
    <property type="match status" value="2"/>
</dbReference>
<protein>
    <recommendedName>
        <fullName evidence="2">non-specific serine/threonine protein kinase</fullName>
        <ecNumber evidence="2">2.7.11.1</ecNumber>
    </recommendedName>
</protein>
<keyword evidence="6 16" id="KW-0732">Signal</keyword>
<dbReference type="SMART" id="SM00108">
    <property type="entry name" value="B_lectin"/>
    <property type="match status" value="2"/>
</dbReference>
<dbReference type="PANTHER" id="PTHR27002:SF1082">
    <property type="entry name" value="OS06G0693000 PROTEIN"/>
    <property type="match status" value="1"/>
</dbReference>
<dbReference type="Pfam" id="PF01453">
    <property type="entry name" value="B_lectin"/>
    <property type="match status" value="2"/>
</dbReference>
<evidence type="ECO:0000256" key="13">
    <source>
        <dbReference type="ARBA" id="ARBA00048679"/>
    </source>
</evidence>
<dbReference type="Proteomes" id="UP000030748">
    <property type="component" value="Unassembled WGS sequence"/>
</dbReference>
<evidence type="ECO:0000256" key="16">
    <source>
        <dbReference type="SAM" id="SignalP"/>
    </source>
</evidence>
<dbReference type="GO" id="GO:0005524">
    <property type="term" value="F:ATP binding"/>
    <property type="evidence" value="ECO:0007669"/>
    <property type="project" value="UniProtKB-UniRule"/>
</dbReference>
<keyword evidence="15" id="KW-0812">Transmembrane</keyword>
<evidence type="ECO:0000256" key="12">
    <source>
        <dbReference type="ARBA" id="ARBA00047899"/>
    </source>
</evidence>
<reference evidence="20 21" key="1">
    <citation type="journal article" date="2013" name="Proc. Natl. Acad. Sci. U.S.A.">
        <title>Fine-scale variation in meiotic recombination in Mimulus inferred from population shotgun sequencing.</title>
        <authorList>
            <person name="Hellsten U."/>
            <person name="Wright K.M."/>
            <person name="Jenkins J."/>
            <person name="Shu S."/>
            <person name="Yuan Y."/>
            <person name="Wessler S.R."/>
            <person name="Schmutz J."/>
            <person name="Willis J.H."/>
            <person name="Rokhsar D.S."/>
        </authorList>
    </citation>
    <scope>NUCLEOTIDE SEQUENCE [LARGE SCALE GENOMIC DNA]</scope>
    <source>
        <strain evidence="21">cv. DUN x IM62</strain>
    </source>
</reference>
<evidence type="ECO:0000256" key="4">
    <source>
        <dbReference type="ARBA" id="ARBA00022527"/>
    </source>
</evidence>
<dbReference type="STRING" id="4155.A0A022QIR8"/>
<comment type="catalytic activity">
    <reaction evidence="12">
        <text>L-threonyl-[protein] + ATP = O-phospho-L-threonyl-[protein] + ADP + H(+)</text>
        <dbReference type="Rhea" id="RHEA:46608"/>
        <dbReference type="Rhea" id="RHEA-COMP:11060"/>
        <dbReference type="Rhea" id="RHEA-COMP:11605"/>
        <dbReference type="ChEBI" id="CHEBI:15378"/>
        <dbReference type="ChEBI" id="CHEBI:30013"/>
        <dbReference type="ChEBI" id="CHEBI:30616"/>
        <dbReference type="ChEBI" id="CHEBI:61977"/>
        <dbReference type="ChEBI" id="CHEBI:456216"/>
        <dbReference type="EC" id="2.7.11.1"/>
    </reaction>
</comment>
<feature type="chain" id="PRO_5001504289" description="non-specific serine/threonine protein kinase" evidence="16">
    <location>
        <begin position="23"/>
        <end position="1649"/>
    </location>
</feature>
<evidence type="ECO:0000256" key="10">
    <source>
        <dbReference type="ARBA" id="ARBA00023157"/>
    </source>
</evidence>
<evidence type="ECO:0000259" key="19">
    <source>
        <dbReference type="PROSITE" id="PS50948"/>
    </source>
</evidence>